<evidence type="ECO:0000256" key="2">
    <source>
        <dbReference type="ARBA" id="ARBA00009347"/>
    </source>
</evidence>
<dbReference type="Proteomes" id="UP000475545">
    <property type="component" value="Unassembled WGS sequence"/>
</dbReference>
<proteinExistence type="inferred from homology"/>
<dbReference type="AlphaFoldDB" id="A0A6L7GWA1"/>
<dbReference type="Gene3D" id="1.20.140.10">
    <property type="entry name" value="Butyryl-CoA Dehydrogenase, subunit A, domain 3"/>
    <property type="match status" value="1"/>
</dbReference>
<comment type="caution">
    <text evidence="9">The sequence shown here is derived from an EMBL/GenBank/DDBJ whole genome shotgun (WGS) entry which is preliminary data.</text>
</comment>
<dbReference type="Gene3D" id="2.40.110.10">
    <property type="entry name" value="Butyryl-CoA Dehydrogenase, subunit A, domain 2"/>
    <property type="match status" value="1"/>
</dbReference>
<sequence>MTNAPATLISMDDFRKEAEEFLRGHVHPRQKADRSGAAFGTGDDRVSLFRGATAAEAEEARQWRRTVFDAGFGWISGPEELGGRGLPRRYERLYDSVERGFDTPSRSPLGVSLGMVAPTIAQFGGESVRTQCLKALYRGDSVGCQLFSEPGAGSDLAAVSTKAEANGDSWTITGQKVWTSGAHFSDVGLLLARTSSGPRHGNLTAFVIDMQARGVQVKPLRQMTGGADFNEVFLDRVVIPDENRLGAVDQGWKVAIATLVHERGAIGGSAGGGSGLFRMERVAAMLNHLECGDDPAVREAYARLHSGVVCAKNMRARAEAGAKAGHALGPEMSLSKLALTENLAALSNLMSLALGPRLLADTGEWGTYAWSEFVLGVPGFRLGGGTDEIQRNIIGERVLGLPKEP</sequence>
<dbReference type="InterPro" id="IPR006091">
    <property type="entry name" value="Acyl-CoA_Oxase/DH_mid-dom"/>
</dbReference>
<evidence type="ECO:0000313" key="9">
    <source>
        <dbReference type="EMBL" id="MXP24200.1"/>
    </source>
</evidence>
<evidence type="ECO:0000256" key="6">
    <source>
        <dbReference type="RuleBase" id="RU362125"/>
    </source>
</evidence>
<dbReference type="FunFam" id="2.40.110.10:FF:000011">
    <property type="entry name" value="Acyl-CoA dehydrogenase FadE34"/>
    <property type="match status" value="1"/>
</dbReference>
<dbReference type="InterPro" id="IPR037069">
    <property type="entry name" value="AcylCoA_DH/ox_N_sf"/>
</dbReference>
<accession>A0A6L7GWA1</accession>
<evidence type="ECO:0000259" key="8">
    <source>
        <dbReference type="Pfam" id="PF02770"/>
    </source>
</evidence>
<dbReference type="EMBL" id="WMBR01000009">
    <property type="protein sequence ID" value="MXP24200.1"/>
    <property type="molecule type" value="Genomic_DNA"/>
</dbReference>
<dbReference type="RefSeq" id="WP_160904392.1">
    <property type="nucleotide sequence ID" value="NZ_CP102850.1"/>
</dbReference>
<dbReference type="InterPro" id="IPR046373">
    <property type="entry name" value="Acyl-CoA_Oxase/DH_mid-dom_sf"/>
</dbReference>
<dbReference type="InterPro" id="IPR052161">
    <property type="entry name" value="Mycobact_Acyl-CoA_DH"/>
</dbReference>
<dbReference type="SUPFAM" id="SSF47203">
    <property type="entry name" value="Acyl-CoA dehydrogenase C-terminal domain-like"/>
    <property type="match status" value="1"/>
</dbReference>
<keyword evidence="5 6" id="KW-0560">Oxidoreductase</keyword>
<keyword evidence="10" id="KW-1185">Reference proteome</keyword>
<evidence type="ECO:0000259" key="7">
    <source>
        <dbReference type="Pfam" id="PF00441"/>
    </source>
</evidence>
<dbReference type="InterPro" id="IPR009075">
    <property type="entry name" value="AcylCo_DH/oxidase_C"/>
</dbReference>
<organism evidence="9 10">
    <name type="scientific">Gordonia mangrovi</name>
    <dbReference type="NCBI Taxonomy" id="2665643"/>
    <lineage>
        <taxon>Bacteria</taxon>
        <taxon>Bacillati</taxon>
        <taxon>Actinomycetota</taxon>
        <taxon>Actinomycetes</taxon>
        <taxon>Mycobacteriales</taxon>
        <taxon>Gordoniaceae</taxon>
        <taxon>Gordonia</taxon>
    </lineage>
</organism>
<comment type="cofactor">
    <cofactor evidence="1 6">
        <name>FAD</name>
        <dbReference type="ChEBI" id="CHEBI:57692"/>
    </cofactor>
</comment>
<evidence type="ECO:0000256" key="3">
    <source>
        <dbReference type="ARBA" id="ARBA00022630"/>
    </source>
</evidence>
<dbReference type="PANTHER" id="PTHR43292">
    <property type="entry name" value="ACYL-COA DEHYDROGENASE"/>
    <property type="match status" value="1"/>
</dbReference>
<feature type="domain" description="Acyl-CoA oxidase/dehydrogenase middle" evidence="8">
    <location>
        <begin position="144"/>
        <end position="237"/>
    </location>
</feature>
<dbReference type="Gene3D" id="1.10.540.10">
    <property type="entry name" value="Acyl-CoA dehydrogenase/oxidase, N-terminal domain"/>
    <property type="match status" value="1"/>
</dbReference>
<name>A0A6L7GWA1_9ACTN</name>
<dbReference type="GO" id="GO:0016627">
    <property type="term" value="F:oxidoreductase activity, acting on the CH-CH group of donors"/>
    <property type="evidence" value="ECO:0007669"/>
    <property type="project" value="InterPro"/>
</dbReference>
<comment type="similarity">
    <text evidence="2 6">Belongs to the acyl-CoA dehydrogenase family.</text>
</comment>
<reference evidence="9 10" key="1">
    <citation type="submission" date="2019-11" db="EMBL/GenBank/DDBJ databases">
        <title>Gordonia sp. nov., a novel actinobacterium isolated from mangrove soil in Hainan.</title>
        <authorList>
            <person name="Huang X."/>
            <person name="Xie Y."/>
            <person name="Chu X."/>
            <person name="Xiao K."/>
        </authorList>
    </citation>
    <scope>NUCLEOTIDE SEQUENCE [LARGE SCALE GENOMIC DNA]</scope>
    <source>
        <strain evidence="9 10">HNM0687</strain>
    </source>
</reference>
<dbReference type="Pfam" id="PF00441">
    <property type="entry name" value="Acyl-CoA_dh_1"/>
    <property type="match status" value="1"/>
</dbReference>
<dbReference type="GO" id="GO:0005886">
    <property type="term" value="C:plasma membrane"/>
    <property type="evidence" value="ECO:0007669"/>
    <property type="project" value="TreeGrafter"/>
</dbReference>
<dbReference type="PANTHER" id="PTHR43292:SF4">
    <property type="entry name" value="ACYL-COA DEHYDROGENASE FADE34"/>
    <property type="match status" value="1"/>
</dbReference>
<protein>
    <submittedName>
        <fullName evidence="9">Acyl-CoA dehydrogenase</fullName>
    </submittedName>
</protein>
<dbReference type="SUPFAM" id="SSF56645">
    <property type="entry name" value="Acyl-CoA dehydrogenase NM domain-like"/>
    <property type="match status" value="1"/>
</dbReference>
<evidence type="ECO:0000256" key="5">
    <source>
        <dbReference type="ARBA" id="ARBA00023002"/>
    </source>
</evidence>
<keyword evidence="3 6" id="KW-0285">Flavoprotein</keyword>
<feature type="domain" description="Acyl-CoA dehydrogenase/oxidase C-terminal" evidence="7">
    <location>
        <begin position="249"/>
        <end position="399"/>
    </location>
</feature>
<dbReference type="InterPro" id="IPR036250">
    <property type="entry name" value="AcylCo_DH-like_C"/>
</dbReference>
<keyword evidence="4 6" id="KW-0274">FAD</keyword>
<evidence type="ECO:0000256" key="1">
    <source>
        <dbReference type="ARBA" id="ARBA00001974"/>
    </source>
</evidence>
<dbReference type="GO" id="GO:0050660">
    <property type="term" value="F:flavin adenine dinucleotide binding"/>
    <property type="evidence" value="ECO:0007669"/>
    <property type="project" value="InterPro"/>
</dbReference>
<dbReference type="Pfam" id="PF02770">
    <property type="entry name" value="Acyl-CoA_dh_M"/>
    <property type="match status" value="1"/>
</dbReference>
<gene>
    <name evidence="9" type="ORF">GIY30_22980</name>
</gene>
<evidence type="ECO:0000256" key="4">
    <source>
        <dbReference type="ARBA" id="ARBA00022827"/>
    </source>
</evidence>
<dbReference type="InterPro" id="IPR009100">
    <property type="entry name" value="AcylCoA_DH/oxidase_NM_dom_sf"/>
</dbReference>
<evidence type="ECO:0000313" key="10">
    <source>
        <dbReference type="Proteomes" id="UP000475545"/>
    </source>
</evidence>